<dbReference type="AlphaFoldDB" id="A0A371RG74"/>
<keyword evidence="1" id="KW-0812">Transmembrane</keyword>
<proteinExistence type="predicted"/>
<dbReference type="InParanoid" id="A0A371RG74"/>
<sequence>MLLSILKRLGVKRPKPLLYVLVAALITGIAGAIFSYHLYTHPEGPVDLIENWGFEFERDSFKSFLASWWQDWIFFILIGAPAAWLFSINPANEHFHARLGWLFAGRHKTVAVEDHLTNLVRENSAFNKEAHAEIYISAYDPDLDAFKITITINTVFCNLLKNEQYDEIISVDLTTDGIAPSDGLCGEITQFEICRPKPSDTRTAPEPLSEKLPVKSHTEDNNHCSANGRIMVDADESVYYTCSFWHWSKISVPLSFDLLRFTENVTISVRHDCGGEQSGLEIPFSLDHPTSNGFWTKEGFKRKILRYNKPIVVGTYKQVQAGERFRFVFSSPQRIARLPRLAIQRRKPSFQHTTTRIPQREFNA</sequence>
<evidence type="ECO:0000313" key="2">
    <source>
        <dbReference type="EMBL" id="RFB04467.1"/>
    </source>
</evidence>
<evidence type="ECO:0000313" key="3">
    <source>
        <dbReference type="Proteomes" id="UP000264589"/>
    </source>
</evidence>
<feature type="transmembrane region" description="Helical" evidence="1">
    <location>
        <begin position="72"/>
        <end position="91"/>
    </location>
</feature>
<accession>A0A371RG74</accession>
<keyword evidence="3" id="KW-1185">Reference proteome</keyword>
<keyword evidence="1" id="KW-0472">Membrane</keyword>
<protein>
    <submittedName>
        <fullName evidence="2">Uncharacterized protein</fullName>
    </submittedName>
</protein>
<name>A0A371RG74_9PROT</name>
<keyword evidence="1" id="KW-1133">Transmembrane helix</keyword>
<reference evidence="2 3" key="1">
    <citation type="submission" date="2018-08" db="EMBL/GenBank/DDBJ databases">
        <title>Parvularcula sp. SM1705, isolated from surface water of the South Sea China.</title>
        <authorList>
            <person name="Sun L."/>
        </authorList>
    </citation>
    <scope>NUCLEOTIDE SEQUENCE [LARGE SCALE GENOMIC DNA]</scope>
    <source>
        <strain evidence="2 3">SM1705</strain>
    </source>
</reference>
<gene>
    <name evidence="2" type="ORF">DX908_03710</name>
</gene>
<evidence type="ECO:0000256" key="1">
    <source>
        <dbReference type="SAM" id="Phobius"/>
    </source>
</evidence>
<organism evidence="2 3">
    <name type="scientific">Parvularcula marina</name>
    <dbReference type="NCBI Taxonomy" id="2292771"/>
    <lineage>
        <taxon>Bacteria</taxon>
        <taxon>Pseudomonadati</taxon>
        <taxon>Pseudomonadota</taxon>
        <taxon>Alphaproteobacteria</taxon>
        <taxon>Parvularculales</taxon>
        <taxon>Parvularculaceae</taxon>
        <taxon>Parvularcula</taxon>
    </lineage>
</organism>
<dbReference type="EMBL" id="QUQO01000001">
    <property type="protein sequence ID" value="RFB04467.1"/>
    <property type="molecule type" value="Genomic_DNA"/>
</dbReference>
<feature type="transmembrane region" description="Helical" evidence="1">
    <location>
        <begin position="17"/>
        <end position="39"/>
    </location>
</feature>
<comment type="caution">
    <text evidence="2">The sequence shown here is derived from an EMBL/GenBank/DDBJ whole genome shotgun (WGS) entry which is preliminary data.</text>
</comment>
<dbReference type="Proteomes" id="UP000264589">
    <property type="component" value="Unassembled WGS sequence"/>
</dbReference>